<evidence type="ECO:0000256" key="1">
    <source>
        <dbReference type="SAM" id="MobiDB-lite"/>
    </source>
</evidence>
<feature type="compositionally biased region" description="Polar residues" evidence="1">
    <location>
        <begin position="16"/>
        <end position="27"/>
    </location>
</feature>
<accession>A0A9Q5NBJ1</accession>
<evidence type="ECO:0000313" key="2">
    <source>
        <dbReference type="EMBL" id="OCB91653.1"/>
    </source>
</evidence>
<dbReference type="Proteomes" id="UP000757232">
    <property type="component" value="Unassembled WGS sequence"/>
</dbReference>
<protein>
    <submittedName>
        <fullName evidence="2">Uncharacterized protein</fullName>
    </submittedName>
</protein>
<feature type="region of interest" description="Disordered" evidence="1">
    <location>
        <begin position="1"/>
        <end position="27"/>
    </location>
</feature>
<dbReference type="AlphaFoldDB" id="A0A9Q5NBJ1"/>
<sequence>MAHHQHHHHRHYDPPSRQNTNTRSGSDSGVIIIDAMERERREGLIQSYNQHIDEIIDDARTDTSSYDWEPVITQLERLKTENTLRRINDPNFKIGAYTNRQTVCSVLYRHIQKRKKIFEADPAKTDPSGALWQRAERNAFDKMREYNEILDAMKNLSF</sequence>
<gene>
    <name evidence="2" type="ORF">A7U60_g1088</name>
</gene>
<proteinExistence type="predicted"/>
<reference evidence="2" key="1">
    <citation type="submission" date="2016-06" db="EMBL/GenBank/DDBJ databases">
        <title>Draft Genome sequence of the fungus Inonotus baumii.</title>
        <authorList>
            <person name="Zhu H."/>
            <person name="Lin W."/>
        </authorList>
    </citation>
    <scope>NUCLEOTIDE SEQUENCE</scope>
    <source>
        <strain evidence="2">821</strain>
    </source>
</reference>
<keyword evidence="3" id="KW-1185">Reference proteome</keyword>
<name>A0A9Q5NBJ1_SANBA</name>
<evidence type="ECO:0000313" key="3">
    <source>
        <dbReference type="Proteomes" id="UP000757232"/>
    </source>
</evidence>
<dbReference type="EMBL" id="LNZH02000075">
    <property type="protein sequence ID" value="OCB91653.1"/>
    <property type="molecule type" value="Genomic_DNA"/>
</dbReference>
<comment type="caution">
    <text evidence="2">The sequence shown here is derived from an EMBL/GenBank/DDBJ whole genome shotgun (WGS) entry which is preliminary data.</text>
</comment>
<organism evidence="2 3">
    <name type="scientific">Sanghuangporus baumii</name>
    <name type="common">Phellinus baumii</name>
    <dbReference type="NCBI Taxonomy" id="108892"/>
    <lineage>
        <taxon>Eukaryota</taxon>
        <taxon>Fungi</taxon>
        <taxon>Dikarya</taxon>
        <taxon>Basidiomycota</taxon>
        <taxon>Agaricomycotina</taxon>
        <taxon>Agaricomycetes</taxon>
        <taxon>Hymenochaetales</taxon>
        <taxon>Hymenochaetaceae</taxon>
        <taxon>Sanghuangporus</taxon>
    </lineage>
</organism>
<feature type="compositionally biased region" description="Basic residues" evidence="1">
    <location>
        <begin position="1"/>
        <end position="11"/>
    </location>
</feature>